<dbReference type="InterPro" id="IPR000531">
    <property type="entry name" value="Beta-barrel_TonB"/>
</dbReference>
<dbReference type="EMBL" id="AUVB01000085">
    <property type="protein sequence ID" value="KGE02733.1"/>
    <property type="molecule type" value="Genomic_DNA"/>
</dbReference>
<keyword evidence="10 11" id="KW-0998">Cell outer membrane</keyword>
<keyword evidence="8 11" id="KW-0472">Membrane</keyword>
<keyword evidence="4 11" id="KW-1134">Transmembrane beta strand</keyword>
<evidence type="ECO:0000313" key="13">
    <source>
        <dbReference type="EMBL" id="KGE02733.1"/>
    </source>
</evidence>
<dbReference type="Pfam" id="PF00593">
    <property type="entry name" value="TonB_dep_Rec_b-barrel"/>
    <property type="match status" value="1"/>
</dbReference>
<name>A0A095VNQ2_9GAMM</name>
<evidence type="ECO:0000256" key="6">
    <source>
        <dbReference type="ARBA" id="ARBA00022729"/>
    </source>
</evidence>
<dbReference type="GO" id="GO:0044718">
    <property type="term" value="P:siderophore transmembrane transport"/>
    <property type="evidence" value="ECO:0007669"/>
    <property type="project" value="TreeGrafter"/>
</dbReference>
<organism evidence="13 14">
    <name type="scientific">Pseudohaliea rubra DSM 19751</name>
    <dbReference type="NCBI Taxonomy" id="1265313"/>
    <lineage>
        <taxon>Bacteria</taxon>
        <taxon>Pseudomonadati</taxon>
        <taxon>Pseudomonadota</taxon>
        <taxon>Gammaproteobacteria</taxon>
        <taxon>Cellvibrionales</taxon>
        <taxon>Halieaceae</taxon>
        <taxon>Pseudohaliea</taxon>
    </lineage>
</organism>
<comment type="caution">
    <text evidence="13">The sequence shown here is derived from an EMBL/GenBank/DDBJ whole genome shotgun (WGS) entry which is preliminary data.</text>
</comment>
<reference evidence="13 14" key="1">
    <citation type="journal article" date="2014" name="Genome Announc.">
        <title>Genome Sequence of Gammaproteobacterial Pseudohaliea rubra Type Strain DSM 19751, Isolated from Coastal Seawater of the Mediterranean Sea.</title>
        <authorList>
            <person name="Spring S."/>
            <person name="Fiebig A."/>
            <person name="Riedel T."/>
            <person name="Goker M."/>
            <person name="Klenk H.P."/>
        </authorList>
    </citation>
    <scope>NUCLEOTIDE SEQUENCE [LARGE SCALE GENOMIC DNA]</scope>
    <source>
        <strain evidence="13 14">DSM 19751</strain>
    </source>
</reference>
<evidence type="ECO:0000256" key="1">
    <source>
        <dbReference type="ARBA" id="ARBA00004571"/>
    </source>
</evidence>
<feature type="domain" description="TonB-dependent receptor-like beta-barrel" evidence="12">
    <location>
        <begin position="61"/>
        <end position="442"/>
    </location>
</feature>
<evidence type="ECO:0000256" key="2">
    <source>
        <dbReference type="ARBA" id="ARBA00008143"/>
    </source>
</evidence>
<dbReference type="Proteomes" id="UP000029640">
    <property type="component" value="Unassembled WGS sequence"/>
</dbReference>
<evidence type="ECO:0000256" key="5">
    <source>
        <dbReference type="ARBA" id="ARBA00022692"/>
    </source>
</evidence>
<evidence type="ECO:0000256" key="4">
    <source>
        <dbReference type="ARBA" id="ARBA00022452"/>
    </source>
</evidence>
<gene>
    <name evidence="13" type="ORF">HRUBRA_02711</name>
</gene>
<keyword evidence="9 13" id="KW-0675">Receptor</keyword>
<dbReference type="PANTHER" id="PTHR30069">
    <property type="entry name" value="TONB-DEPENDENT OUTER MEMBRANE RECEPTOR"/>
    <property type="match status" value="1"/>
</dbReference>
<comment type="subcellular location">
    <subcellularLocation>
        <location evidence="1 11">Cell outer membrane</location>
        <topology evidence="1 11">Multi-pass membrane protein</topology>
    </subcellularLocation>
</comment>
<protein>
    <submittedName>
        <fullName evidence="13">Hemin receptor</fullName>
    </submittedName>
</protein>
<comment type="similarity">
    <text evidence="2">Belongs to the TonB-dependent receptor family. Hemoglobin/haptoglobin binding protein subfamily.</text>
</comment>
<dbReference type="eggNOG" id="COG4771">
    <property type="taxonomic scope" value="Bacteria"/>
</dbReference>
<evidence type="ECO:0000256" key="8">
    <source>
        <dbReference type="ARBA" id="ARBA00023136"/>
    </source>
</evidence>
<accession>A0A095VNQ2</accession>
<evidence type="ECO:0000259" key="12">
    <source>
        <dbReference type="Pfam" id="PF00593"/>
    </source>
</evidence>
<keyword evidence="7" id="KW-0798">TonB box</keyword>
<dbReference type="Gene3D" id="2.40.170.20">
    <property type="entry name" value="TonB-dependent receptor, beta-barrel domain"/>
    <property type="match status" value="1"/>
</dbReference>
<dbReference type="PROSITE" id="PS52016">
    <property type="entry name" value="TONB_DEPENDENT_REC_3"/>
    <property type="match status" value="1"/>
</dbReference>
<evidence type="ECO:0000256" key="3">
    <source>
        <dbReference type="ARBA" id="ARBA00022448"/>
    </source>
</evidence>
<sequence length="470" mass="51818">MRPSGYESRGVNLMTRHRLPGGGEWRLLAQHVAQPSTPRVDELVPGFGQLLPSSSLFEFSPNERSFLGLVLEPAVDRPWADHARLQLGWQRINDGRKTRDFSSPLLFTEQNRSDLYSASLVLAKRWTAGHRTRYGMDVTGDEVRSGRQLTVGARRPAAVAPRYPDGSELASAALFVTHSWSPRPATGIELGARYSRYRVDLAATAPAPGVRLEPDNLSLQFGLRQELVASLSLLANVSEGFRVPNIFDLGTLGPRPGNRFNAANPDLGPEQVLSTDLGLRWEGEDLRAELFLFRLDYEDRITSVETGATSPTGRFVVTSENIGRSRVHGAEFGLWAQLSPRLALDATANWTRGEERPGDGTTAPGDRIPPLYGRLALAWDPAGPWRGRAVLQFAAEQDRLGPRDVRDPRIDPNGTDGWTVWHLQAQREVGKRWTVTVGVDNVFDSRYREHGSGIDAPGRGLVFALEAGLP</sequence>
<proteinExistence type="inferred from homology"/>
<keyword evidence="6" id="KW-0732">Signal</keyword>
<dbReference type="InterPro" id="IPR039426">
    <property type="entry name" value="TonB-dep_rcpt-like"/>
</dbReference>
<evidence type="ECO:0000313" key="14">
    <source>
        <dbReference type="Proteomes" id="UP000029640"/>
    </source>
</evidence>
<dbReference type="InterPro" id="IPR036942">
    <property type="entry name" value="Beta-barrel_TonB_sf"/>
</dbReference>
<dbReference type="PANTHER" id="PTHR30069:SF29">
    <property type="entry name" value="HEMOGLOBIN AND HEMOGLOBIN-HAPTOGLOBIN-BINDING PROTEIN 1-RELATED"/>
    <property type="match status" value="1"/>
</dbReference>
<keyword evidence="5 11" id="KW-0812">Transmembrane</keyword>
<dbReference type="GO" id="GO:0009279">
    <property type="term" value="C:cell outer membrane"/>
    <property type="evidence" value="ECO:0007669"/>
    <property type="project" value="UniProtKB-SubCell"/>
</dbReference>
<dbReference type="AlphaFoldDB" id="A0A095VNQ2"/>
<dbReference type="STRING" id="1265313.HRUBRA_02711"/>
<evidence type="ECO:0000256" key="10">
    <source>
        <dbReference type="ARBA" id="ARBA00023237"/>
    </source>
</evidence>
<dbReference type="HOGENOM" id="CLU_008287_18_4_6"/>
<dbReference type="SUPFAM" id="SSF56935">
    <property type="entry name" value="Porins"/>
    <property type="match status" value="1"/>
</dbReference>
<evidence type="ECO:0000256" key="11">
    <source>
        <dbReference type="PROSITE-ProRule" id="PRU01360"/>
    </source>
</evidence>
<evidence type="ECO:0000256" key="9">
    <source>
        <dbReference type="ARBA" id="ARBA00023170"/>
    </source>
</evidence>
<keyword evidence="14" id="KW-1185">Reference proteome</keyword>
<keyword evidence="3 11" id="KW-0813">Transport</keyword>
<evidence type="ECO:0000256" key="7">
    <source>
        <dbReference type="ARBA" id="ARBA00023077"/>
    </source>
</evidence>
<dbReference type="GO" id="GO:0015344">
    <property type="term" value="F:siderophore uptake transmembrane transporter activity"/>
    <property type="evidence" value="ECO:0007669"/>
    <property type="project" value="TreeGrafter"/>
</dbReference>